<keyword evidence="2" id="KW-1185">Reference proteome</keyword>
<proteinExistence type="predicted"/>
<organism evidence="1 2">
    <name type="scientific">Rhodovarius crocodyli</name>
    <dbReference type="NCBI Taxonomy" id="1979269"/>
    <lineage>
        <taxon>Bacteria</taxon>
        <taxon>Pseudomonadati</taxon>
        <taxon>Pseudomonadota</taxon>
        <taxon>Alphaproteobacteria</taxon>
        <taxon>Acetobacterales</taxon>
        <taxon>Roseomonadaceae</taxon>
        <taxon>Rhodovarius</taxon>
    </lineage>
</organism>
<protein>
    <recommendedName>
        <fullName evidence="3">Tail assembly protein</fullName>
    </recommendedName>
</protein>
<evidence type="ECO:0000313" key="2">
    <source>
        <dbReference type="Proteomes" id="UP000282957"/>
    </source>
</evidence>
<reference evidence="1 2" key="1">
    <citation type="submission" date="2019-01" db="EMBL/GenBank/DDBJ databases">
        <authorList>
            <person name="Chen W.-M."/>
        </authorList>
    </citation>
    <scope>NUCLEOTIDE SEQUENCE [LARGE SCALE GENOMIC DNA]</scope>
    <source>
        <strain evidence="1 2">CCP-6</strain>
    </source>
</reference>
<evidence type="ECO:0008006" key="3">
    <source>
        <dbReference type="Google" id="ProtNLM"/>
    </source>
</evidence>
<dbReference type="RefSeq" id="WP_127788187.1">
    <property type="nucleotide sequence ID" value="NZ_SACL01000004.1"/>
</dbReference>
<evidence type="ECO:0000313" key="1">
    <source>
        <dbReference type="EMBL" id="RVT96254.1"/>
    </source>
</evidence>
<sequence>MNTIHLHGPMRKQFGGPFTLAVRTPAEAIHALNMQLPGFEEAIRSRSWRVVRGSLKKGRSLPSEQLGVNLGGEMHLVAAAEGAGGRGTGKIIIGALLLVTAAVLTAGFGGAAGGAAAGAGEAAGAGAATATQSATAAAFGTVTGSGLGTTLNLGSVLGTSLSVSAGKLALFGAAMLFGGISQALSSTPKAGDTKRSFLFNGSVNPAEQGVPVPLAFGKPRTGGVIIAVAMETTDF</sequence>
<comment type="caution">
    <text evidence="1">The sequence shown here is derived from an EMBL/GenBank/DDBJ whole genome shotgun (WGS) entry which is preliminary data.</text>
</comment>
<name>A0A437MF18_9PROT</name>
<gene>
    <name evidence="1" type="ORF">EOD42_14170</name>
</gene>
<accession>A0A437MF18</accession>
<dbReference type="Proteomes" id="UP000282957">
    <property type="component" value="Unassembled WGS sequence"/>
</dbReference>
<dbReference type="OrthoDB" id="8227988at2"/>
<dbReference type="AlphaFoldDB" id="A0A437MF18"/>
<dbReference type="EMBL" id="SACL01000004">
    <property type="protein sequence ID" value="RVT96254.1"/>
    <property type="molecule type" value="Genomic_DNA"/>
</dbReference>